<evidence type="ECO:0000256" key="11">
    <source>
        <dbReference type="PIRSR" id="PIRSR000495-1"/>
    </source>
</evidence>
<evidence type="ECO:0000313" key="13">
    <source>
        <dbReference type="EMBL" id="OGF40589.1"/>
    </source>
</evidence>
<evidence type="ECO:0000313" key="14">
    <source>
        <dbReference type="Proteomes" id="UP000177939"/>
    </source>
</evidence>
<evidence type="ECO:0000256" key="10">
    <source>
        <dbReference type="HAMAP-Rule" id="MF_00278"/>
    </source>
</evidence>
<dbReference type="SUPFAM" id="SSF52317">
    <property type="entry name" value="Class I glutamine amidotransferase-like"/>
    <property type="match status" value="1"/>
</dbReference>
<evidence type="ECO:0000256" key="5">
    <source>
        <dbReference type="ARBA" id="ARBA00022962"/>
    </source>
</evidence>
<dbReference type="InterPro" id="IPR017926">
    <property type="entry name" value="GATASE"/>
</dbReference>
<dbReference type="GO" id="GO:0016829">
    <property type="term" value="F:lyase activity"/>
    <property type="evidence" value="ECO:0007669"/>
    <property type="project" value="UniProtKB-KW"/>
</dbReference>
<name>A0A1F5TP63_9BACT</name>
<evidence type="ECO:0000256" key="4">
    <source>
        <dbReference type="ARBA" id="ARBA00022801"/>
    </source>
</evidence>
<evidence type="ECO:0000256" key="6">
    <source>
        <dbReference type="ARBA" id="ARBA00023102"/>
    </source>
</evidence>
<evidence type="ECO:0000256" key="2">
    <source>
        <dbReference type="ARBA" id="ARBA00011152"/>
    </source>
</evidence>
<comment type="subcellular location">
    <subcellularLocation>
        <location evidence="10">Cytoplasm</location>
    </subcellularLocation>
</comment>
<keyword evidence="10" id="KW-0963">Cytoplasm</keyword>
<dbReference type="Proteomes" id="UP000177939">
    <property type="component" value="Unassembled WGS sequence"/>
</dbReference>
<dbReference type="GO" id="GO:0004359">
    <property type="term" value="F:glutaminase activity"/>
    <property type="evidence" value="ECO:0007669"/>
    <property type="project" value="UniProtKB-EC"/>
</dbReference>
<comment type="catalytic activity">
    <reaction evidence="9 10">
        <text>L-glutamine + H2O = L-glutamate + NH4(+)</text>
        <dbReference type="Rhea" id="RHEA:15889"/>
        <dbReference type="ChEBI" id="CHEBI:15377"/>
        <dbReference type="ChEBI" id="CHEBI:28938"/>
        <dbReference type="ChEBI" id="CHEBI:29985"/>
        <dbReference type="ChEBI" id="CHEBI:58359"/>
        <dbReference type="EC" id="3.5.1.2"/>
    </reaction>
</comment>
<feature type="active site" description="Nucleophile" evidence="10 11">
    <location>
        <position position="81"/>
    </location>
</feature>
<organism evidence="13 14">
    <name type="scientific">Candidatus Falkowbacteria bacterium RIFOXYC2_FULL_47_12</name>
    <dbReference type="NCBI Taxonomy" id="1798004"/>
    <lineage>
        <taxon>Bacteria</taxon>
        <taxon>Candidatus Falkowiibacteriota</taxon>
    </lineage>
</organism>
<dbReference type="PANTHER" id="PTHR42701">
    <property type="entry name" value="IMIDAZOLE GLYCEROL PHOSPHATE SYNTHASE SUBUNIT HISH"/>
    <property type="match status" value="1"/>
</dbReference>
<keyword evidence="3 10" id="KW-0028">Amino-acid biosynthesis</keyword>
<comment type="function">
    <text evidence="10">IGPS catalyzes the conversion of PRFAR and glutamine to IGP, AICAR and glutamate. The HisH subunit catalyzes the hydrolysis of glutamine to glutamate and ammonia as part of the synthesis of IGP and AICAR. The resulting ammonia molecule is channeled to the active site of HisF.</text>
</comment>
<feature type="active site" evidence="10 11">
    <location>
        <position position="195"/>
    </location>
</feature>
<protein>
    <recommendedName>
        <fullName evidence="10">Imidazole glycerol phosphate synthase subunit HisH</fullName>
        <ecNumber evidence="10">4.3.2.10</ecNumber>
    </recommendedName>
    <alternativeName>
        <fullName evidence="10">IGP synthase glutaminase subunit</fullName>
        <ecNumber evidence="10">3.5.1.2</ecNumber>
    </alternativeName>
    <alternativeName>
        <fullName evidence="10">IGP synthase subunit HisH</fullName>
    </alternativeName>
    <alternativeName>
        <fullName evidence="10">ImGP synthase subunit HisH</fullName>
        <shortName evidence="10">IGPS subunit HisH</shortName>
    </alternativeName>
</protein>
<evidence type="ECO:0000256" key="1">
    <source>
        <dbReference type="ARBA" id="ARBA00005091"/>
    </source>
</evidence>
<dbReference type="NCBIfam" id="TIGR01855">
    <property type="entry name" value="IMP_synth_hisH"/>
    <property type="match status" value="1"/>
</dbReference>
<dbReference type="GO" id="GO:0000105">
    <property type="term" value="P:L-histidine biosynthetic process"/>
    <property type="evidence" value="ECO:0007669"/>
    <property type="project" value="UniProtKB-UniRule"/>
</dbReference>
<evidence type="ECO:0000259" key="12">
    <source>
        <dbReference type="Pfam" id="PF00117"/>
    </source>
</evidence>
<comment type="subunit">
    <text evidence="2 10">Heterodimer of HisH and HisF.</text>
</comment>
<dbReference type="InterPro" id="IPR010139">
    <property type="entry name" value="Imidazole-glycPsynth_HisH"/>
</dbReference>
<dbReference type="UniPathway" id="UPA00031">
    <property type="reaction ID" value="UER00010"/>
</dbReference>
<dbReference type="PROSITE" id="PS51273">
    <property type="entry name" value="GATASE_TYPE_1"/>
    <property type="match status" value="1"/>
</dbReference>
<dbReference type="Gene3D" id="3.40.50.880">
    <property type="match status" value="1"/>
</dbReference>
<keyword evidence="4 10" id="KW-0378">Hydrolase</keyword>
<reference evidence="13 14" key="1">
    <citation type="journal article" date="2016" name="Nat. Commun.">
        <title>Thousands of microbial genomes shed light on interconnected biogeochemical processes in an aquifer system.</title>
        <authorList>
            <person name="Anantharaman K."/>
            <person name="Brown C.T."/>
            <person name="Hug L.A."/>
            <person name="Sharon I."/>
            <person name="Castelle C.J."/>
            <person name="Probst A.J."/>
            <person name="Thomas B.C."/>
            <person name="Singh A."/>
            <person name="Wilkins M.J."/>
            <person name="Karaoz U."/>
            <person name="Brodie E.L."/>
            <person name="Williams K.H."/>
            <person name="Hubbard S.S."/>
            <person name="Banfield J.F."/>
        </authorList>
    </citation>
    <scope>NUCLEOTIDE SEQUENCE [LARGE SCALE GENOMIC DNA]</scope>
</reference>
<dbReference type="EC" id="4.3.2.10" evidence="10"/>
<dbReference type="AlphaFoldDB" id="A0A1F5TP63"/>
<comment type="caution">
    <text evidence="13">The sequence shown here is derived from an EMBL/GenBank/DDBJ whole genome shotgun (WGS) entry which is preliminary data.</text>
</comment>
<keyword evidence="7 10" id="KW-0456">Lyase</keyword>
<dbReference type="PANTHER" id="PTHR42701:SF1">
    <property type="entry name" value="IMIDAZOLE GLYCEROL PHOSPHATE SYNTHASE SUBUNIT HISH"/>
    <property type="match status" value="1"/>
</dbReference>
<keyword evidence="6 10" id="KW-0368">Histidine biosynthesis</keyword>
<dbReference type="GO" id="GO:0005737">
    <property type="term" value="C:cytoplasm"/>
    <property type="evidence" value="ECO:0007669"/>
    <property type="project" value="UniProtKB-SubCell"/>
</dbReference>
<gene>
    <name evidence="10" type="primary">hisH</name>
    <name evidence="13" type="ORF">A2477_03740</name>
</gene>
<dbReference type="GO" id="GO:0000107">
    <property type="term" value="F:imidazoleglycerol-phosphate synthase activity"/>
    <property type="evidence" value="ECO:0007669"/>
    <property type="project" value="UniProtKB-UniRule"/>
</dbReference>
<comment type="catalytic activity">
    <reaction evidence="8 10">
        <text>5-[(5-phospho-1-deoxy-D-ribulos-1-ylimino)methylamino]-1-(5-phospho-beta-D-ribosyl)imidazole-4-carboxamide + L-glutamine = D-erythro-1-(imidazol-4-yl)glycerol 3-phosphate + 5-amino-1-(5-phospho-beta-D-ribosyl)imidazole-4-carboxamide + L-glutamate + H(+)</text>
        <dbReference type="Rhea" id="RHEA:24793"/>
        <dbReference type="ChEBI" id="CHEBI:15378"/>
        <dbReference type="ChEBI" id="CHEBI:29985"/>
        <dbReference type="ChEBI" id="CHEBI:58278"/>
        <dbReference type="ChEBI" id="CHEBI:58359"/>
        <dbReference type="ChEBI" id="CHEBI:58475"/>
        <dbReference type="ChEBI" id="CHEBI:58525"/>
        <dbReference type="EC" id="4.3.2.10"/>
    </reaction>
</comment>
<evidence type="ECO:0000256" key="9">
    <source>
        <dbReference type="ARBA" id="ARBA00049534"/>
    </source>
</evidence>
<dbReference type="PIRSF" id="PIRSF000495">
    <property type="entry name" value="Amidotransf_hisH"/>
    <property type="match status" value="1"/>
</dbReference>
<comment type="pathway">
    <text evidence="1 10">Amino-acid biosynthesis; L-histidine biosynthesis; L-histidine from 5-phospho-alpha-D-ribose 1-diphosphate: step 5/9.</text>
</comment>
<dbReference type="Pfam" id="PF00117">
    <property type="entry name" value="GATase"/>
    <property type="match status" value="1"/>
</dbReference>
<evidence type="ECO:0000256" key="7">
    <source>
        <dbReference type="ARBA" id="ARBA00023239"/>
    </source>
</evidence>
<dbReference type="InterPro" id="IPR029062">
    <property type="entry name" value="Class_I_gatase-like"/>
</dbReference>
<accession>A0A1F5TP63</accession>
<proteinExistence type="inferred from homology"/>
<feature type="domain" description="Glutamine amidotransferase" evidence="12">
    <location>
        <begin position="6"/>
        <end position="208"/>
    </location>
</feature>
<keyword evidence="13" id="KW-0808">Transferase</keyword>
<evidence type="ECO:0000256" key="3">
    <source>
        <dbReference type="ARBA" id="ARBA00022605"/>
    </source>
</evidence>
<keyword evidence="5 10" id="KW-0315">Glutamine amidotransferase</keyword>
<evidence type="ECO:0000256" key="8">
    <source>
        <dbReference type="ARBA" id="ARBA00047838"/>
    </source>
</evidence>
<dbReference type="HAMAP" id="MF_00278">
    <property type="entry name" value="HisH"/>
    <property type="match status" value="1"/>
</dbReference>
<dbReference type="EMBL" id="MFGL01000020">
    <property type="protein sequence ID" value="OGF40589.1"/>
    <property type="molecule type" value="Genomic_DNA"/>
</dbReference>
<sequence>MKKIFIIDYGYGNLFGLKKALAYAGADVVVSAYPADFSGAAALVLPGVGAFGEGISEFEKRGFKKAVLDAFFSGKPLLGICLGMQFLFDKSYEFGEHAGLGIISGEVKQLSVQPGTFCKIPHIGWNALWPPDGKNSFSGHLLDNVTPGSQVYFVHSFVGYAASAADVLANTRYCDSVFPSVVCKANTFGVQFHPEKSGAVGIQILKNFISLL</sequence>
<dbReference type="EC" id="3.5.1.2" evidence="10"/>
<dbReference type="CDD" id="cd01748">
    <property type="entry name" value="GATase1_IGP_Synthase"/>
    <property type="match status" value="1"/>
</dbReference>
<feature type="active site" evidence="10 11">
    <location>
        <position position="193"/>
    </location>
</feature>